<evidence type="ECO:0000313" key="3">
    <source>
        <dbReference type="Proteomes" id="UP000800039"/>
    </source>
</evidence>
<feature type="chain" id="PRO_5040313369" description="EGF-like domain-containing protein" evidence="1">
    <location>
        <begin position="18"/>
        <end position="302"/>
    </location>
</feature>
<comment type="caution">
    <text evidence="2">The sequence shown here is derived from an EMBL/GenBank/DDBJ whole genome shotgun (WGS) entry which is preliminary data.</text>
</comment>
<evidence type="ECO:0000256" key="1">
    <source>
        <dbReference type="SAM" id="SignalP"/>
    </source>
</evidence>
<evidence type="ECO:0008006" key="4">
    <source>
        <dbReference type="Google" id="ProtNLM"/>
    </source>
</evidence>
<evidence type="ECO:0000313" key="2">
    <source>
        <dbReference type="EMBL" id="KAF1840730.1"/>
    </source>
</evidence>
<sequence length="302" mass="32345">MKLILPLVTILIALGSAHPGKKKKPAPHTWDFKFEYLKAKNTLHYLQLSQRAESLKPKVQKRDAQLDPIFDLNPLDEGPTFLPPPWSPHSDLDSPYPLSGVSPWDDSGRSEMLDNEPSVQMWRTCPEGLLDCRKCPRDSKCRRPNLPWWSPANIIDVPGASGADNSNSNSAVCPLDTCSSTSSCGKNARCVRNHCVCKLGFKGATSHGSVVRGFDDLQAVTVWVDSGAACDVPCDTLSCAEVEQVDSCFDNAPETEGDELPGHGLDTDGIQAGAIQVPGAVLDDGGDYVAGVAAAGSFGEAN</sequence>
<keyword evidence="1" id="KW-0732">Signal</keyword>
<dbReference type="AlphaFoldDB" id="A0A9P4G8M3"/>
<dbReference type="Proteomes" id="UP000800039">
    <property type="component" value="Unassembled WGS sequence"/>
</dbReference>
<reference evidence="2" key="1">
    <citation type="submission" date="2020-01" db="EMBL/GenBank/DDBJ databases">
        <authorList>
            <consortium name="DOE Joint Genome Institute"/>
            <person name="Haridas S."/>
            <person name="Albert R."/>
            <person name="Binder M."/>
            <person name="Bloem J."/>
            <person name="Labutti K."/>
            <person name="Salamov A."/>
            <person name="Andreopoulos B."/>
            <person name="Baker S.E."/>
            <person name="Barry K."/>
            <person name="Bills G."/>
            <person name="Bluhm B.H."/>
            <person name="Cannon C."/>
            <person name="Castanera R."/>
            <person name="Culley D.E."/>
            <person name="Daum C."/>
            <person name="Ezra D."/>
            <person name="Gonzalez J.B."/>
            <person name="Henrissat B."/>
            <person name="Kuo A."/>
            <person name="Liang C."/>
            <person name="Lipzen A."/>
            <person name="Lutzoni F."/>
            <person name="Magnuson J."/>
            <person name="Mondo S."/>
            <person name="Nolan M."/>
            <person name="Ohm R."/>
            <person name="Pangilinan J."/>
            <person name="Park H.-J."/>
            <person name="Ramirez L."/>
            <person name="Alfaro M."/>
            <person name="Sun H."/>
            <person name="Tritt A."/>
            <person name="Yoshinaga Y."/>
            <person name="Zwiers L.-H."/>
            <person name="Turgeon B.G."/>
            <person name="Goodwin S.B."/>
            <person name="Spatafora J.W."/>
            <person name="Crous P.W."/>
            <person name="Grigoriev I.V."/>
        </authorList>
    </citation>
    <scope>NUCLEOTIDE SEQUENCE</scope>
    <source>
        <strain evidence="2">CBS 394.84</strain>
    </source>
</reference>
<accession>A0A9P4G8M3</accession>
<dbReference type="GeneID" id="63851462"/>
<organism evidence="2 3">
    <name type="scientific">Cucurbitaria berberidis CBS 394.84</name>
    <dbReference type="NCBI Taxonomy" id="1168544"/>
    <lineage>
        <taxon>Eukaryota</taxon>
        <taxon>Fungi</taxon>
        <taxon>Dikarya</taxon>
        <taxon>Ascomycota</taxon>
        <taxon>Pezizomycotina</taxon>
        <taxon>Dothideomycetes</taxon>
        <taxon>Pleosporomycetidae</taxon>
        <taxon>Pleosporales</taxon>
        <taxon>Pleosporineae</taxon>
        <taxon>Cucurbitariaceae</taxon>
        <taxon>Cucurbitaria</taxon>
    </lineage>
</organism>
<keyword evidence="3" id="KW-1185">Reference proteome</keyword>
<feature type="signal peptide" evidence="1">
    <location>
        <begin position="1"/>
        <end position="17"/>
    </location>
</feature>
<gene>
    <name evidence="2" type="ORF">K460DRAFT_370690</name>
</gene>
<dbReference type="RefSeq" id="XP_040783293.1">
    <property type="nucleotide sequence ID" value="XM_040934211.1"/>
</dbReference>
<protein>
    <recommendedName>
        <fullName evidence="4">EGF-like domain-containing protein</fullName>
    </recommendedName>
</protein>
<dbReference type="EMBL" id="ML976619">
    <property type="protein sequence ID" value="KAF1840730.1"/>
    <property type="molecule type" value="Genomic_DNA"/>
</dbReference>
<proteinExistence type="predicted"/>
<name>A0A9P4G8M3_9PLEO</name>
<dbReference type="OrthoDB" id="3783900at2759"/>